<feature type="domain" description="Spore germination GerAC-like C-terminal" evidence="8">
    <location>
        <begin position="206"/>
        <end position="371"/>
    </location>
</feature>
<dbReference type="Gene3D" id="3.30.300.210">
    <property type="entry name" value="Nutrient germinant receptor protein C, domain 3"/>
    <property type="match status" value="1"/>
</dbReference>
<dbReference type="Proteomes" id="UP001260980">
    <property type="component" value="Unassembled WGS sequence"/>
</dbReference>
<dbReference type="NCBIfam" id="TIGR02887">
    <property type="entry name" value="spore_ger_x_C"/>
    <property type="match status" value="1"/>
</dbReference>
<name>A0ABU3RQL8_9BACL</name>
<evidence type="ECO:0000259" key="8">
    <source>
        <dbReference type="Pfam" id="PF05504"/>
    </source>
</evidence>
<dbReference type="InterPro" id="IPR057336">
    <property type="entry name" value="GerAC_N"/>
</dbReference>
<dbReference type="Pfam" id="PF25198">
    <property type="entry name" value="Spore_GerAC_N"/>
    <property type="match status" value="1"/>
</dbReference>
<dbReference type="InterPro" id="IPR038501">
    <property type="entry name" value="Spore_GerAC_C_sf"/>
</dbReference>
<dbReference type="Pfam" id="PF05504">
    <property type="entry name" value="Spore_GerAC"/>
    <property type="match status" value="1"/>
</dbReference>
<evidence type="ECO:0000259" key="9">
    <source>
        <dbReference type="Pfam" id="PF25198"/>
    </source>
</evidence>
<dbReference type="InterPro" id="IPR008844">
    <property type="entry name" value="Spore_GerAC-like"/>
</dbReference>
<keyword evidence="6" id="KW-0564">Palmitate</keyword>
<protein>
    <submittedName>
        <fullName evidence="10">Ger(X)C family spore germination protein</fullName>
    </submittedName>
</protein>
<evidence type="ECO:0000256" key="3">
    <source>
        <dbReference type="ARBA" id="ARBA00022544"/>
    </source>
</evidence>
<comment type="subcellular location">
    <subcellularLocation>
        <location evidence="1">Membrane</location>
        <topology evidence="1">Lipid-anchor</topology>
    </subcellularLocation>
</comment>
<sequence length="384" mass="43379">MRIVFACCSLLLLDGCWDRTEINDYAFWMGTALDTSESKKVKVSAQIAIPKEIGAKSKKDGTGRSSLVISAEGNTLLDTCQTIQNRLPRRIFIGHRRAVFISERLAREGLGELMDMYSRNAELSLRSGMFVVVGRPPEEILSMESPFDPFSSDAILRQDKFSKIGDVAVRDLFVSFSSEGTSPILSAIDSKLLNRDQKKNMVDINKLAVFNKKMQMVGLLNNDESMITLWIINRLRLYYLTCYVPEGKGYVTIDETNLSSTIKTNMKNGKPTIQISLKGVGTIRENLTEFDLSNSSKLALVESAVNRYVKKLAEDTMRKVQENYSTDIFGLGEEIHEQHPNEWKSLRHNWEEHFHGLDISVNAQVHLKRIGVYGPRPQQGNISF</sequence>
<accession>A0ABU3RQL8</accession>
<evidence type="ECO:0000256" key="4">
    <source>
        <dbReference type="ARBA" id="ARBA00022729"/>
    </source>
</evidence>
<evidence type="ECO:0000256" key="7">
    <source>
        <dbReference type="ARBA" id="ARBA00023288"/>
    </source>
</evidence>
<keyword evidence="11" id="KW-1185">Reference proteome</keyword>
<gene>
    <name evidence="10" type="ORF">RQP52_35625</name>
</gene>
<organism evidence="10 11">
    <name type="scientific">Paenibacillus violae</name>
    <dbReference type="NCBI Taxonomy" id="3077234"/>
    <lineage>
        <taxon>Bacteria</taxon>
        <taxon>Bacillati</taxon>
        <taxon>Bacillota</taxon>
        <taxon>Bacilli</taxon>
        <taxon>Bacillales</taxon>
        <taxon>Paenibacillaceae</taxon>
        <taxon>Paenibacillus</taxon>
    </lineage>
</organism>
<dbReference type="PANTHER" id="PTHR35789:SF1">
    <property type="entry name" value="SPORE GERMINATION PROTEIN B3"/>
    <property type="match status" value="1"/>
</dbReference>
<evidence type="ECO:0000313" key="10">
    <source>
        <dbReference type="EMBL" id="MDU0206401.1"/>
    </source>
</evidence>
<proteinExistence type="inferred from homology"/>
<comment type="caution">
    <text evidence="10">The sequence shown here is derived from an EMBL/GenBank/DDBJ whole genome shotgun (WGS) entry which is preliminary data.</text>
</comment>
<keyword evidence="7" id="KW-0449">Lipoprotein</keyword>
<keyword evidence="4" id="KW-0732">Signal</keyword>
<dbReference type="PANTHER" id="PTHR35789">
    <property type="entry name" value="SPORE GERMINATION PROTEIN B3"/>
    <property type="match status" value="1"/>
</dbReference>
<dbReference type="RefSeq" id="WP_315956196.1">
    <property type="nucleotide sequence ID" value="NZ_JAWCUD010000025.1"/>
</dbReference>
<evidence type="ECO:0000256" key="6">
    <source>
        <dbReference type="ARBA" id="ARBA00023139"/>
    </source>
</evidence>
<reference evidence="10 11" key="1">
    <citation type="submission" date="2023-10" db="EMBL/GenBank/DDBJ databases">
        <title>Paenibacillus strain PFR10 Genome sequencing and assembly.</title>
        <authorList>
            <person name="Kim I."/>
        </authorList>
    </citation>
    <scope>NUCLEOTIDE SEQUENCE [LARGE SCALE GENOMIC DNA]</scope>
    <source>
        <strain evidence="10 11">PFR10</strain>
    </source>
</reference>
<evidence type="ECO:0000313" key="11">
    <source>
        <dbReference type="Proteomes" id="UP001260980"/>
    </source>
</evidence>
<comment type="similarity">
    <text evidence="2">Belongs to the GerABKC lipoprotein family.</text>
</comment>
<keyword evidence="5" id="KW-0472">Membrane</keyword>
<dbReference type="EMBL" id="JAWCUD010000025">
    <property type="protein sequence ID" value="MDU0206401.1"/>
    <property type="molecule type" value="Genomic_DNA"/>
</dbReference>
<feature type="domain" description="Spore germination protein N-terminal" evidence="9">
    <location>
        <begin position="18"/>
        <end position="188"/>
    </location>
</feature>
<keyword evidence="3" id="KW-0309">Germination</keyword>
<evidence type="ECO:0000256" key="1">
    <source>
        <dbReference type="ARBA" id="ARBA00004635"/>
    </source>
</evidence>
<dbReference type="Gene3D" id="6.20.190.10">
    <property type="entry name" value="Nutrient germinant receptor protein C, domain 1"/>
    <property type="match status" value="1"/>
</dbReference>
<dbReference type="InterPro" id="IPR046953">
    <property type="entry name" value="Spore_GerAC-like_C"/>
</dbReference>
<evidence type="ECO:0000256" key="5">
    <source>
        <dbReference type="ARBA" id="ARBA00023136"/>
    </source>
</evidence>
<evidence type="ECO:0000256" key="2">
    <source>
        <dbReference type="ARBA" id="ARBA00007886"/>
    </source>
</evidence>